<dbReference type="GO" id="GO:0004519">
    <property type="term" value="F:endonuclease activity"/>
    <property type="evidence" value="ECO:0007669"/>
    <property type="project" value="UniProtKB-KW"/>
</dbReference>
<dbReference type="InterPro" id="IPR003615">
    <property type="entry name" value="HNH_nuc"/>
</dbReference>
<dbReference type="RefSeq" id="WP_387128759.1">
    <property type="nucleotide sequence ID" value="NZ_JBIATK010000001.1"/>
</dbReference>
<dbReference type="Gene3D" id="1.10.30.50">
    <property type="match status" value="1"/>
</dbReference>
<organism evidence="2 3">
    <name type="scientific">Nocardia elegans</name>
    <dbReference type="NCBI Taxonomy" id="300029"/>
    <lineage>
        <taxon>Bacteria</taxon>
        <taxon>Bacillati</taxon>
        <taxon>Actinomycetota</taxon>
        <taxon>Actinomycetes</taxon>
        <taxon>Mycobacteriales</taxon>
        <taxon>Nocardiaceae</taxon>
        <taxon>Nocardia</taxon>
    </lineage>
</organism>
<evidence type="ECO:0000259" key="1">
    <source>
        <dbReference type="SMART" id="SM00507"/>
    </source>
</evidence>
<gene>
    <name evidence="2" type="ORF">ACFYY5_01325</name>
</gene>
<reference evidence="2 3" key="1">
    <citation type="submission" date="2024-10" db="EMBL/GenBank/DDBJ databases">
        <title>The Natural Products Discovery Center: Release of the First 8490 Sequenced Strains for Exploring Actinobacteria Biosynthetic Diversity.</title>
        <authorList>
            <person name="Kalkreuter E."/>
            <person name="Kautsar S.A."/>
            <person name="Yang D."/>
            <person name="Bader C.D."/>
            <person name="Teijaro C.N."/>
            <person name="Fluegel L."/>
            <person name="Davis C.M."/>
            <person name="Simpson J.R."/>
            <person name="Lauterbach L."/>
            <person name="Steele A.D."/>
            <person name="Gui C."/>
            <person name="Meng S."/>
            <person name="Li G."/>
            <person name="Viehrig K."/>
            <person name="Ye F."/>
            <person name="Su P."/>
            <person name="Kiefer A.F."/>
            <person name="Nichols A."/>
            <person name="Cepeda A.J."/>
            <person name="Yan W."/>
            <person name="Fan B."/>
            <person name="Jiang Y."/>
            <person name="Adhikari A."/>
            <person name="Zheng C.-J."/>
            <person name="Schuster L."/>
            <person name="Cowan T.M."/>
            <person name="Smanski M.J."/>
            <person name="Chevrette M.G."/>
            <person name="De Carvalho L.P.S."/>
            <person name="Shen B."/>
        </authorList>
    </citation>
    <scope>NUCLEOTIDE SEQUENCE [LARGE SCALE GENOMIC DNA]</scope>
    <source>
        <strain evidence="2 3">NPDC001867</strain>
    </source>
</reference>
<keyword evidence="3" id="KW-1185">Reference proteome</keyword>
<sequence>MPRLKKAEYERRRALETPGVTKYCGKCHSVKPVADYGRQAKTCDGLNTDCRSCDVLRKSSWRISNPERNREGQRIWRENNPLVNRLHDGVSRARKAGCEVQPITPDDLLAHWKAEGIDSDSCVYCSGPFEHLDHATPIARGGAHSLENVVPACAACNESKYNRTAEEFVTA</sequence>
<evidence type="ECO:0000313" key="3">
    <source>
        <dbReference type="Proteomes" id="UP001602089"/>
    </source>
</evidence>
<dbReference type="Proteomes" id="UP001602089">
    <property type="component" value="Unassembled WGS sequence"/>
</dbReference>
<dbReference type="InterPro" id="IPR002711">
    <property type="entry name" value="HNH"/>
</dbReference>
<feature type="domain" description="HNH nuclease" evidence="1">
    <location>
        <begin position="111"/>
        <end position="158"/>
    </location>
</feature>
<dbReference type="EMBL" id="JBIATK010000001">
    <property type="protein sequence ID" value="MFF4021460.1"/>
    <property type="molecule type" value="Genomic_DNA"/>
</dbReference>
<protein>
    <submittedName>
        <fullName evidence="2">HNH endonuclease</fullName>
    </submittedName>
</protein>
<comment type="caution">
    <text evidence="2">The sequence shown here is derived from an EMBL/GenBank/DDBJ whole genome shotgun (WGS) entry which is preliminary data.</text>
</comment>
<dbReference type="CDD" id="cd00085">
    <property type="entry name" value="HNHc"/>
    <property type="match status" value="1"/>
</dbReference>
<name>A0ABW6T9V6_9NOCA</name>
<dbReference type="PANTHER" id="PTHR33877:SF2">
    <property type="entry name" value="OS07G0170200 PROTEIN"/>
    <property type="match status" value="1"/>
</dbReference>
<dbReference type="Pfam" id="PF01844">
    <property type="entry name" value="HNH"/>
    <property type="match status" value="1"/>
</dbReference>
<dbReference type="SMART" id="SM00507">
    <property type="entry name" value="HNHc"/>
    <property type="match status" value="1"/>
</dbReference>
<keyword evidence="2" id="KW-0378">Hydrolase</keyword>
<dbReference type="InterPro" id="IPR052892">
    <property type="entry name" value="NA-targeting_endonuclease"/>
</dbReference>
<dbReference type="PANTHER" id="PTHR33877">
    <property type="entry name" value="SLL1193 PROTEIN"/>
    <property type="match status" value="1"/>
</dbReference>
<keyword evidence="2" id="KW-0255">Endonuclease</keyword>
<keyword evidence="2" id="KW-0540">Nuclease</keyword>
<accession>A0ABW6T9V6</accession>
<proteinExistence type="predicted"/>
<evidence type="ECO:0000313" key="2">
    <source>
        <dbReference type="EMBL" id="MFF4021460.1"/>
    </source>
</evidence>